<dbReference type="Pfam" id="PF07920">
    <property type="entry name" value="DUF1684"/>
    <property type="match status" value="1"/>
</dbReference>
<proteinExistence type="predicted"/>
<sequence length="204" mass="23590">MKTVAHWLVFWALISYGAMAQEVSAYADSLEKHRDNYRQDFLKSAGSPLKQEDLSFLRFYDANPKFKIQAHFELTPDAEPFTMATSDGKRTAYVKFGIVSFKVNNKTYQLSVYRSPALMKMPVYRDYVFIPFRDGTSGKETYGGGRYLDFRLRDFQNGHVTIDFNKAYNPYCAYSDGYSCPIPPRENHLTVRLEAGEKNYGKER</sequence>
<keyword evidence="3" id="KW-1185">Reference proteome</keyword>
<protein>
    <submittedName>
        <fullName evidence="2">DUF1684 domain-containing protein</fullName>
    </submittedName>
</protein>
<dbReference type="EMBL" id="CP030850">
    <property type="protein sequence ID" value="AXE18784.1"/>
    <property type="molecule type" value="Genomic_DNA"/>
</dbReference>
<organism evidence="2 3">
    <name type="scientific">Runella rosea</name>
    <dbReference type="NCBI Taxonomy" id="2259595"/>
    <lineage>
        <taxon>Bacteria</taxon>
        <taxon>Pseudomonadati</taxon>
        <taxon>Bacteroidota</taxon>
        <taxon>Cytophagia</taxon>
        <taxon>Cytophagales</taxon>
        <taxon>Spirosomataceae</taxon>
        <taxon>Runella</taxon>
    </lineage>
</organism>
<accession>A0A344TJG3</accession>
<dbReference type="PANTHER" id="PTHR41913">
    <property type="entry name" value="DUF1684 DOMAIN-CONTAINING PROTEIN"/>
    <property type="match status" value="1"/>
</dbReference>
<dbReference type="InterPro" id="IPR012467">
    <property type="entry name" value="DUF1684"/>
</dbReference>
<keyword evidence="1" id="KW-0732">Signal</keyword>
<dbReference type="PANTHER" id="PTHR41913:SF1">
    <property type="entry name" value="DUF1684 DOMAIN-CONTAINING PROTEIN"/>
    <property type="match status" value="1"/>
</dbReference>
<dbReference type="RefSeq" id="WP_114067566.1">
    <property type="nucleotide sequence ID" value="NZ_CP030850.1"/>
</dbReference>
<dbReference type="KEGG" id="run:DR864_14010"/>
<dbReference type="OrthoDB" id="5493262at2"/>
<dbReference type="Proteomes" id="UP000251993">
    <property type="component" value="Chromosome"/>
</dbReference>
<evidence type="ECO:0000313" key="3">
    <source>
        <dbReference type="Proteomes" id="UP000251993"/>
    </source>
</evidence>
<gene>
    <name evidence="2" type="ORF">DR864_14010</name>
</gene>
<evidence type="ECO:0000256" key="1">
    <source>
        <dbReference type="SAM" id="SignalP"/>
    </source>
</evidence>
<dbReference type="AlphaFoldDB" id="A0A344TJG3"/>
<name>A0A344TJG3_9BACT</name>
<feature type="signal peptide" evidence="1">
    <location>
        <begin position="1"/>
        <end position="20"/>
    </location>
</feature>
<feature type="chain" id="PRO_5016997147" evidence="1">
    <location>
        <begin position="21"/>
        <end position="204"/>
    </location>
</feature>
<evidence type="ECO:0000313" key="2">
    <source>
        <dbReference type="EMBL" id="AXE18784.1"/>
    </source>
</evidence>
<reference evidence="2 3" key="1">
    <citation type="submission" date="2018-07" db="EMBL/GenBank/DDBJ databases">
        <title>Genome sequencing of Runella.</title>
        <authorList>
            <person name="Baek M.-G."/>
            <person name="Yi H."/>
        </authorList>
    </citation>
    <scope>NUCLEOTIDE SEQUENCE [LARGE SCALE GENOMIC DNA]</scope>
    <source>
        <strain evidence="2 3">HYN0085</strain>
    </source>
</reference>